<evidence type="ECO:0000256" key="7">
    <source>
        <dbReference type="ARBA" id="ARBA00023136"/>
    </source>
</evidence>
<comment type="caution">
    <text evidence="10">The sequence shown here is derived from an EMBL/GenBank/DDBJ whole genome shotgun (WGS) entry which is preliminary data.</text>
</comment>
<evidence type="ECO:0000256" key="3">
    <source>
        <dbReference type="ARBA" id="ARBA00022676"/>
    </source>
</evidence>
<feature type="transmembrane region" description="Helical" evidence="8">
    <location>
        <begin position="203"/>
        <end position="224"/>
    </location>
</feature>
<gene>
    <name evidence="10" type="primary">arnT</name>
    <name evidence="10" type="ORF">LNAOJCKE_3593</name>
</gene>
<feature type="transmembrane region" description="Helical" evidence="8">
    <location>
        <begin position="539"/>
        <end position="558"/>
    </location>
</feature>
<reference evidence="10" key="1">
    <citation type="journal article" date="2021" name="Front. Microbiol.">
        <title>Comprehensive Comparative Genomics and Phenotyping of Methylobacterium Species.</title>
        <authorList>
            <person name="Alessa O."/>
            <person name="Ogura Y."/>
            <person name="Fujitani Y."/>
            <person name="Takami H."/>
            <person name="Hayashi T."/>
            <person name="Sahin N."/>
            <person name="Tani A."/>
        </authorList>
    </citation>
    <scope>NUCLEOTIDE SEQUENCE</scope>
    <source>
        <strain evidence="10">NBRC 15686</strain>
    </source>
</reference>
<organism evidence="10 11">
    <name type="scientific">Methylorubrum aminovorans</name>
    <dbReference type="NCBI Taxonomy" id="269069"/>
    <lineage>
        <taxon>Bacteria</taxon>
        <taxon>Pseudomonadati</taxon>
        <taxon>Pseudomonadota</taxon>
        <taxon>Alphaproteobacteria</taxon>
        <taxon>Hyphomicrobiales</taxon>
        <taxon>Methylobacteriaceae</taxon>
        <taxon>Methylorubrum</taxon>
    </lineage>
</organism>
<evidence type="ECO:0000313" key="10">
    <source>
        <dbReference type="EMBL" id="GJE66374.1"/>
    </source>
</evidence>
<keyword evidence="4 10" id="KW-0808">Transferase</keyword>
<keyword evidence="5 8" id="KW-0812">Transmembrane</keyword>
<feature type="transmembrane region" description="Helical" evidence="8">
    <location>
        <begin position="415"/>
        <end position="434"/>
    </location>
</feature>
<evidence type="ECO:0000256" key="6">
    <source>
        <dbReference type="ARBA" id="ARBA00022989"/>
    </source>
</evidence>
<feature type="transmembrane region" description="Helical" evidence="8">
    <location>
        <begin position="440"/>
        <end position="458"/>
    </location>
</feature>
<feature type="transmembrane region" description="Helical" evidence="8">
    <location>
        <begin position="497"/>
        <end position="519"/>
    </location>
</feature>
<evidence type="ECO:0000256" key="1">
    <source>
        <dbReference type="ARBA" id="ARBA00004651"/>
    </source>
</evidence>
<dbReference type="GO" id="GO:0016740">
    <property type="term" value="F:transferase activity"/>
    <property type="evidence" value="ECO:0007669"/>
    <property type="project" value="UniProtKB-KW"/>
</dbReference>
<sequence length="673" mass="70339">MVALLFAGEPAAAARQALAFDNPKRIIDTAPGRGAGRPPALFIRARAADARSSPPEPDRTEMGREMGRMPPMIDLGVAPAASAQAEGIPPLAALLASLLNRVDRALSFGAASHVRACLLLLLIGLASFLPGFASLQPMDRDEPRFAQASKQMLETGDLVDIRFQAEARHKKPVGIYWAQAATVAAGEALGIPRARTQIGLYRIPSLLGALAAILLTYWAALALLDRRRALLAAALFSACIMLSAEARLAKTDALLTACSVAAFGALARAWLGRARLERRRGPASLGTALVFWLGIALGVLVKGPMVPLFAGLAALVLSLREGSARWLLDLRPRLGLLITLVVVAPWFLAIAWKSGGAFFGEAVGRDMLGKVGSGAEKHWGPPGAYALAFFATFWPGAAFAALAIPFAWARRGEEAVALLLAWIVPMWLVFEAVPTKLPHYVLPLMPAVAILTVLALSRGALDPRRPGARWVAGLVVLIPVGLTLGLSLAAWRLDHVLPLAALPLLLAACVLVALAWAAFAQGGRQVAEQQAGQRAGEGALALGIAASVVLSAAVFGLTQPVLQSLKVSPRLAAIRDALPCEAPRVASLGLREPSLVFTIGTDLAMLNSGAEAAAFLREGGCRLVLVEDRFAAEFAAAEGGQPPSPAGRVTGFNINGGKPVGISAYAALPGARP</sequence>
<accession>A0ABQ4UGD4</accession>
<evidence type="ECO:0000256" key="8">
    <source>
        <dbReference type="SAM" id="Phobius"/>
    </source>
</evidence>
<dbReference type="PANTHER" id="PTHR33908:SF3">
    <property type="entry name" value="UNDECAPRENYL PHOSPHATE-ALPHA-4-AMINO-4-DEOXY-L-ARABINOSE ARABINOSYL TRANSFERASE"/>
    <property type="match status" value="1"/>
</dbReference>
<keyword evidence="11" id="KW-1185">Reference proteome</keyword>
<feature type="transmembrane region" description="Helical" evidence="8">
    <location>
        <begin position="283"/>
        <end position="300"/>
    </location>
</feature>
<feature type="transmembrane region" description="Helical" evidence="8">
    <location>
        <begin position="306"/>
        <end position="322"/>
    </location>
</feature>
<feature type="transmembrane region" description="Helical" evidence="8">
    <location>
        <begin position="334"/>
        <end position="352"/>
    </location>
</feature>
<evidence type="ECO:0000256" key="5">
    <source>
        <dbReference type="ARBA" id="ARBA00022692"/>
    </source>
</evidence>
<dbReference type="Pfam" id="PF13231">
    <property type="entry name" value="PMT_2"/>
    <property type="match status" value="1"/>
</dbReference>
<dbReference type="PANTHER" id="PTHR33908">
    <property type="entry name" value="MANNOSYLTRANSFERASE YKCB-RELATED"/>
    <property type="match status" value="1"/>
</dbReference>
<keyword evidence="7 8" id="KW-0472">Membrane</keyword>
<evidence type="ECO:0000256" key="4">
    <source>
        <dbReference type="ARBA" id="ARBA00022679"/>
    </source>
</evidence>
<reference evidence="10" key="2">
    <citation type="submission" date="2021-08" db="EMBL/GenBank/DDBJ databases">
        <authorList>
            <person name="Tani A."/>
            <person name="Ola A."/>
            <person name="Ogura Y."/>
            <person name="Katsura K."/>
            <person name="Hayashi T."/>
        </authorList>
    </citation>
    <scope>NUCLEOTIDE SEQUENCE</scope>
    <source>
        <strain evidence="10">NBRC 15686</strain>
    </source>
</reference>
<dbReference type="Proteomes" id="UP001055039">
    <property type="component" value="Unassembled WGS sequence"/>
</dbReference>
<feature type="transmembrane region" description="Helical" evidence="8">
    <location>
        <begin position="229"/>
        <end position="248"/>
    </location>
</feature>
<proteinExistence type="predicted"/>
<protein>
    <submittedName>
        <fullName evidence="10">Undecaprenyl phosphate-alpha-4-amino-4-deoxy-L-arabinose arabinosyl transferase</fullName>
    </submittedName>
</protein>
<keyword evidence="6 8" id="KW-1133">Transmembrane helix</keyword>
<dbReference type="InterPro" id="IPR050297">
    <property type="entry name" value="LipidA_mod_glycosyltrf_83"/>
</dbReference>
<dbReference type="InterPro" id="IPR038731">
    <property type="entry name" value="RgtA/B/C-like"/>
</dbReference>
<keyword evidence="3" id="KW-0328">Glycosyltransferase</keyword>
<evidence type="ECO:0000256" key="2">
    <source>
        <dbReference type="ARBA" id="ARBA00022475"/>
    </source>
</evidence>
<feature type="transmembrane region" description="Helical" evidence="8">
    <location>
        <begin position="470"/>
        <end position="491"/>
    </location>
</feature>
<evidence type="ECO:0000313" key="11">
    <source>
        <dbReference type="Proteomes" id="UP001055039"/>
    </source>
</evidence>
<comment type="subcellular location">
    <subcellularLocation>
        <location evidence="1">Cell membrane</location>
        <topology evidence="1">Multi-pass membrane protein</topology>
    </subcellularLocation>
</comment>
<name>A0ABQ4UGD4_9HYPH</name>
<keyword evidence="2" id="KW-1003">Cell membrane</keyword>
<feature type="transmembrane region" description="Helical" evidence="8">
    <location>
        <begin position="384"/>
        <end position="408"/>
    </location>
</feature>
<dbReference type="EMBL" id="BPRC01000013">
    <property type="protein sequence ID" value="GJE66374.1"/>
    <property type="molecule type" value="Genomic_DNA"/>
</dbReference>
<feature type="domain" description="Glycosyltransferase RgtA/B/C/D-like" evidence="9">
    <location>
        <begin position="202"/>
        <end position="347"/>
    </location>
</feature>
<feature type="transmembrane region" description="Helical" evidence="8">
    <location>
        <begin position="254"/>
        <end position="271"/>
    </location>
</feature>
<evidence type="ECO:0000259" key="9">
    <source>
        <dbReference type="Pfam" id="PF13231"/>
    </source>
</evidence>